<dbReference type="EMBL" id="JAZDQT010000001">
    <property type="protein sequence ID" value="MEE1945070.1"/>
    <property type="molecule type" value="Genomic_DNA"/>
</dbReference>
<reference evidence="6 7" key="1">
    <citation type="submission" date="2024-01" db="EMBL/GenBank/DDBJ databases">
        <title>Pedobacter sp. nov., isolated from fresh soil.</title>
        <authorList>
            <person name="Le N.T.T."/>
        </authorList>
    </citation>
    <scope>NUCLEOTIDE SEQUENCE [LARGE SCALE GENOMIC DNA]</scope>
    <source>
        <strain evidence="6 7">KR3-3</strain>
    </source>
</reference>
<dbReference type="InterPro" id="IPR012336">
    <property type="entry name" value="Thioredoxin-like_fold"/>
</dbReference>
<evidence type="ECO:0000259" key="5">
    <source>
        <dbReference type="PROSITE" id="PS51352"/>
    </source>
</evidence>
<dbReference type="InterPro" id="IPR050553">
    <property type="entry name" value="Thioredoxin_ResA/DsbE_sf"/>
</dbReference>
<sequence length="472" mass="55508">MPYAITHKNNKYIVFGLLFLLISLSIPSKALTIVAKLKAKQYITFFFGGENFYRFRNVSERDSTIIRHIPIQKLTEFRYSVGFTKDNKITHIRHTMLLSPTDSLVFKREDNELIPINKTPSSIFLDQHIAVGYTAEFDFTKKISASTEFENYLNDLSKKFSRDSIKVDSLYHSKVIGIEEKRNWVTFSKIHLIAKTFKIAEDNSNIKPDQEKYDALFNEAINNIDFQDIDGDLVNEMFSLLCNYWLKQNNKDRKSKPLDFIDFYLNHLDKINRDYIYGKFMRYVRNVPKKNSLEYTNNIERIRQYAGEYDQKLLSAMMVGKAVFFDMDQVNLIDSKNNMTTLKNVFENAKEKYFLIDMWASWCAPCRQQLPFFEKFKKELEGKNIRFLSISTDKDEKDWIKAMKEEGTDAQPFQYRLANTGGISALTRFFEIFTLPRYLVLSKGGKVVNDRFYLPTDTEFKPEILKILTDDR</sequence>
<dbReference type="RefSeq" id="WP_330107422.1">
    <property type="nucleotide sequence ID" value="NZ_JAZDQT010000001.1"/>
</dbReference>
<dbReference type="SUPFAM" id="SSF52833">
    <property type="entry name" value="Thioredoxin-like"/>
    <property type="match status" value="1"/>
</dbReference>
<keyword evidence="7" id="KW-1185">Reference proteome</keyword>
<dbReference type="Pfam" id="PF13905">
    <property type="entry name" value="Thioredoxin_8"/>
    <property type="match status" value="1"/>
</dbReference>
<keyword evidence="3" id="KW-1015">Disulfide bond</keyword>
<proteinExistence type="predicted"/>
<dbReference type="PROSITE" id="PS00194">
    <property type="entry name" value="THIOREDOXIN_1"/>
    <property type="match status" value="1"/>
</dbReference>
<protein>
    <submittedName>
        <fullName evidence="6">TlpA disulfide reductase family protein</fullName>
    </submittedName>
</protein>
<accession>A0ABU7I6G9</accession>
<comment type="caution">
    <text evidence="6">The sequence shown here is derived from an EMBL/GenBank/DDBJ whole genome shotgun (WGS) entry which is preliminary data.</text>
</comment>
<dbReference type="Gene3D" id="3.40.30.10">
    <property type="entry name" value="Glutaredoxin"/>
    <property type="match status" value="1"/>
</dbReference>
<gene>
    <name evidence="6" type="ORF">VRU48_08125</name>
</gene>
<name>A0ABU7I6G9_9SPHI</name>
<organism evidence="6 7">
    <name type="scientific">Pedobacter albus</name>
    <dbReference type="NCBI Taxonomy" id="3113905"/>
    <lineage>
        <taxon>Bacteria</taxon>
        <taxon>Pseudomonadati</taxon>
        <taxon>Bacteroidota</taxon>
        <taxon>Sphingobacteriia</taxon>
        <taxon>Sphingobacteriales</taxon>
        <taxon>Sphingobacteriaceae</taxon>
        <taxon>Pedobacter</taxon>
    </lineage>
</organism>
<dbReference type="InterPro" id="IPR036249">
    <property type="entry name" value="Thioredoxin-like_sf"/>
</dbReference>
<dbReference type="CDD" id="cd02966">
    <property type="entry name" value="TlpA_like_family"/>
    <property type="match status" value="1"/>
</dbReference>
<dbReference type="InterPro" id="IPR017937">
    <property type="entry name" value="Thioredoxin_CS"/>
</dbReference>
<evidence type="ECO:0000256" key="1">
    <source>
        <dbReference type="ARBA" id="ARBA00004196"/>
    </source>
</evidence>
<dbReference type="PANTHER" id="PTHR42852">
    <property type="entry name" value="THIOL:DISULFIDE INTERCHANGE PROTEIN DSBE"/>
    <property type="match status" value="1"/>
</dbReference>
<dbReference type="InterPro" id="IPR013766">
    <property type="entry name" value="Thioredoxin_domain"/>
</dbReference>
<evidence type="ECO:0000256" key="2">
    <source>
        <dbReference type="ARBA" id="ARBA00022748"/>
    </source>
</evidence>
<keyword evidence="4" id="KW-0676">Redox-active center</keyword>
<dbReference type="Proteomes" id="UP001336835">
    <property type="component" value="Unassembled WGS sequence"/>
</dbReference>
<evidence type="ECO:0000313" key="7">
    <source>
        <dbReference type="Proteomes" id="UP001336835"/>
    </source>
</evidence>
<dbReference type="PROSITE" id="PS51352">
    <property type="entry name" value="THIOREDOXIN_2"/>
    <property type="match status" value="1"/>
</dbReference>
<evidence type="ECO:0000256" key="4">
    <source>
        <dbReference type="ARBA" id="ARBA00023284"/>
    </source>
</evidence>
<keyword evidence="2" id="KW-0201">Cytochrome c-type biogenesis</keyword>
<evidence type="ECO:0000256" key="3">
    <source>
        <dbReference type="ARBA" id="ARBA00023157"/>
    </source>
</evidence>
<comment type="subcellular location">
    <subcellularLocation>
        <location evidence="1">Cell envelope</location>
    </subcellularLocation>
</comment>
<evidence type="ECO:0000313" key="6">
    <source>
        <dbReference type="EMBL" id="MEE1945070.1"/>
    </source>
</evidence>
<dbReference type="PANTHER" id="PTHR42852:SF6">
    <property type="entry name" value="THIOL:DISULFIDE INTERCHANGE PROTEIN DSBE"/>
    <property type="match status" value="1"/>
</dbReference>
<feature type="domain" description="Thioredoxin" evidence="5">
    <location>
        <begin position="316"/>
        <end position="472"/>
    </location>
</feature>